<dbReference type="STRING" id="103827.A0A0N5CQ60"/>
<evidence type="ECO:0000313" key="3">
    <source>
        <dbReference type="WBParaSite" id="TCLT_0000236001-mRNA-1"/>
    </source>
</evidence>
<sequence>MIEGSKDKSQKVAANTVQDEGDEVVNEAVITWDGTGQSLDAVINHQMIDSSTTSLYSSEAVNCSFCKTGKEKPCQNTTSLREGLHLFNQFIDASDKIPVDEIFSLGLDTINTFVQYYSTYALTRIIPLSSTKQIDVLKSKGLLENLKTVLCCSFLFILQEATELCSKMALKSPSLRDDVVICGSLRIGEFVSGRFNSLPVEFSQTVATHFKYLCHHKPIPEYISITITSYIRSLLLHEVC</sequence>
<name>A0A0N5CQ60_THECL</name>
<gene>
    <name evidence="1" type="ORF">TCLT_LOCUS2361</name>
</gene>
<accession>A0A0N5CQ60</accession>
<evidence type="ECO:0000313" key="1">
    <source>
        <dbReference type="EMBL" id="VDM98276.1"/>
    </source>
</evidence>
<proteinExistence type="predicted"/>
<keyword evidence="2" id="KW-1185">Reference proteome</keyword>
<protein>
    <submittedName>
        <fullName evidence="3">Cyclin N-terminal domain-containing protein</fullName>
    </submittedName>
</protein>
<dbReference type="OrthoDB" id="5845150at2759"/>
<evidence type="ECO:0000313" key="2">
    <source>
        <dbReference type="Proteomes" id="UP000276776"/>
    </source>
</evidence>
<dbReference type="EMBL" id="UYYF01000469">
    <property type="protein sequence ID" value="VDM98276.1"/>
    <property type="molecule type" value="Genomic_DNA"/>
</dbReference>
<dbReference type="Proteomes" id="UP000276776">
    <property type="component" value="Unassembled WGS sequence"/>
</dbReference>
<dbReference type="OMA" id="ACSHIAV"/>
<reference evidence="3" key="1">
    <citation type="submission" date="2017-02" db="UniProtKB">
        <authorList>
            <consortium name="WormBaseParasite"/>
        </authorList>
    </citation>
    <scope>IDENTIFICATION</scope>
</reference>
<organism evidence="3">
    <name type="scientific">Thelazia callipaeda</name>
    <name type="common">Oriental eyeworm</name>
    <name type="synonym">Parasitic nematode</name>
    <dbReference type="NCBI Taxonomy" id="103827"/>
    <lineage>
        <taxon>Eukaryota</taxon>
        <taxon>Metazoa</taxon>
        <taxon>Ecdysozoa</taxon>
        <taxon>Nematoda</taxon>
        <taxon>Chromadorea</taxon>
        <taxon>Rhabditida</taxon>
        <taxon>Spirurina</taxon>
        <taxon>Spiruromorpha</taxon>
        <taxon>Thelazioidea</taxon>
        <taxon>Thelaziidae</taxon>
        <taxon>Thelazia</taxon>
    </lineage>
</organism>
<dbReference type="AlphaFoldDB" id="A0A0N5CQ60"/>
<reference evidence="1 2" key="2">
    <citation type="submission" date="2018-11" db="EMBL/GenBank/DDBJ databases">
        <authorList>
            <consortium name="Pathogen Informatics"/>
        </authorList>
    </citation>
    <scope>NUCLEOTIDE SEQUENCE [LARGE SCALE GENOMIC DNA]</scope>
</reference>
<dbReference type="WBParaSite" id="TCLT_0000236001-mRNA-1">
    <property type="protein sequence ID" value="TCLT_0000236001-mRNA-1"/>
    <property type="gene ID" value="TCLT_0000236001"/>
</dbReference>